<comment type="caution">
    <text evidence="1">The sequence shown here is derived from an EMBL/GenBank/DDBJ whole genome shotgun (WGS) entry which is preliminary data.</text>
</comment>
<evidence type="ECO:0000313" key="2">
    <source>
        <dbReference type="Proteomes" id="UP001517367"/>
    </source>
</evidence>
<dbReference type="PROSITE" id="PS51257">
    <property type="entry name" value="PROKAR_LIPOPROTEIN"/>
    <property type="match status" value="1"/>
</dbReference>
<keyword evidence="2" id="KW-1185">Reference proteome</keyword>
<accession>A0ABW9JLJ2</accession>
<sequence length="128" mass="14415">MEKKIVITLTFGFLTILLTSCDPYYSITVTNETRDTTKILVKETISFRTEKQKTETTADGFDIYQLAPNEQIKVGSAIAEIDNDIPFEEIKIIKNGDTITADNLEAIKKLFDKKTFGGPKTPYNISIK</sequence>
<dbReference type="EMBL" id="SRMP02000028">
    <property type="protein sequence ID" value="MFN0292618.1"/>
    <property type="molecule type" value="Genomic_DNA"/>
</dbReference>
<gene>
    <name evidence="1" type="ORF">E5L68_014550</name>
</gene>
<proteinExistence type="predicted"/>
<organism evidence="1 2">
    <name type="scientific">Pedobacter helvus</name>
    <dbReference type="NCBI Taxonomy" id="2563444"/>
    <lineage>
        <taxon>Bacteria</taxon>
        <taxon>Pseudomonadati</taxon>
        <taxon>Bacteroidota</taxon>
        <taxon>Sphingobacteriia</taxon>
        <taxon>Sphingobacteriales</taxon>
        <taxon>Sphingobacteriaceae</taxon>
        <taxon>Pedobacter</taxon>
    </lineage>
</organism>
<dbReference type="Proteomes" id="UP001517367">
    <property type="component" value="Unassembled WGS sequence"/>
</dbReference>
<dbReference type="RefSeq" id="WP_138731194.1">
    <property type="nucleotide sequence ID" value="NZ_SRMP02000028.1"/>
</dbReference>
<reference evidence="1 2" key="1">
    <citation type="submission" date="2024-12" db="EMBL/GenBank/DDBJ databases">
        <authorList>
            <person name="Hu S."/>
        </authorList>
    </citation>
    <scope>NUCLEOTIDE SEQUENCE [LARGE SCALE GENOMIC DNA]</scope>
    <source>
        <strain evidence="1 2">P-25</strain>
    </source>
</reference>
<evidence type="ECO:0008006" key="3">
    <source>
        <dbReference type="Google" id="ProtNLM"/>
    </source>
</evidence>
<evidence type="ECO:0000313" key="1">
    <source>
        <dbReference type="EMBL" id="MFN0292618.1"/>
    </source>
</evidence>
<name>A0ABW9JLJ2_9SPHI</name>
<protein>
    <recommendedName>
        <fullName evidence="3">Lipoprotein</fullName>
    </recommendedName>
</protein>